<organism evidence="1 2">
    <name type="scientific">Burkholderia aenigmatica</name>
    <dbReference type="NCBI Taxonomy" id="2015348"/>
    <lineage>
        <taxon>Bacteria</taxon>
        <taxon>Pseudomonadati</taxon>
        <taxon>Pseudomonadota</taxon>
        <taxon>Betaproteobacteria</taxon>
        <taxon>Burkholderiales</taxon>
        <taxon>Burkholderiaceae</taxon>
        <taxon>Burkholderia</taxon>
        <taxon>Burkholderia cepacia complex</taxon>
    </lineage>
</organism>
<evidence type="ECO:0008006" key="3">
    <source>
        <dbReference type="Google" id="ProtNLM"/>
    </source>
</evidence>
<reference evidence="2" key="1">
    <citation type="submission" date="2017-06" db="EMBL/GenBank/DDBJ databases">
        <authorList>
            <person name="LiPuma J."/>
            <person name="Spilker T."/>
        </authorList>
    </citation>
    <scope>NUCLEOTIDE SEQUENCE [LARGE SCALE GENOMIC DNA]</scope>
    <source>
        <strain evidence="2">AU17325</strain>
    </source>
</reference>
<sequence length="212" mass="24219">MSTFRKSSLDQSTAEAKREMGESFWHDARDFATRFDVLWESPLISRRSARLKCLVDLLMGCECVLKAHIFLADDDRQPSDLFQKVRTAGHDVTELVALTTASNHRSDYEILIERIGGLPVALRYSLDAERQYEGWQPDRTDKTVKLQRLLRNSQAVKDVRNALERLIVATRAQVTGYVDIDFHSIVESGRKIDEAMTRPKRRNVAAKSKKPA</sequence>
<protein>
    <recommendedName>
        <fullName evidence="3">HEPN AbiU2-like domain-containing protein</fullName>
    </recommendedName>
</protein>
<evidence type="ECO:0000313" key="1">
    <source>
        <dbReference type="EMBL" id="OXI42472.1"/>
    </source>
</evidence>
<proteinExistence type="predicted"/>
<dbReference type="AlphaFoldDB" id="A0A228IJV1"/>
<dbReference type="EMBL" id="NKFA01000008">
    <property type="protein sequence ID" value="OXI42472.1"/>
    <property type="molecule type" value="Genomic_DNA"/>
</dbReference>
<comment type="caution">
    <text evidence="1">The sequence shown here is derived from an EMBL/GenBank/DDBJ whole genome shotgun (WGS) entry which is preliminary data.</text>
</comment>
<evidence type="ECO:0000313" key="2">
    <source>
        <dbReference type="Proteomes" id="UP000214600"/>
    </source>
</evidence>
<gene>
    <name evidence="1" type="ORF">CFB84_25010</name>
</gene>
<dbReference type="Proteomes" id="UP000214600">
    <property type="component" value="Unassembled WGS sequence"/>
</dbReference>
<name>A0A228IJV1_9BURK</name>
<reference evidence="1 2" key="2">
    <citation type="submission" date="2017-08" db="EMBL/GenBank/DDBJ databases">
        <title>WGS of novel Burkholderia cepaca complex species.</title>
        <authorList>
            <person name="Lipuma J."/>
            <person name="Spilker T."/>
        </authorList>
    </citation>
    <scope>NUCLEOTIDE SEQUENCE [LARGE SCALE GENOMIC DNA]</scope>
    <source>
        <strain evidence="1 2">AU17325</strain>
    </source>
</reference>
<accession>A0A228IJV1</accession>